<dbReference type="Proteomes" id="UP000563523">
    <property type="component" value="Unassembled WGS sequence"/>
</dbReference>
<evidence type="ECO:0000256" key="1">
    <source>
        <dbReference type="ARBA" id="ARBA00022741"/>
    </source>
</evidence>
<dbReference type="InterPro" id="IPR032524">
    <property type="entry name" value="ABC_tran_C"/>
</dbReference>
<dbReference type="CDD" id="cd03221">
    <property type="entry name" value="ABCF_EF-3"/>
    <property type="match status" value="2"/>
</dbReference>
<feature type="domain" description="ABC transporter" evidence="4">
    <location>
        <begin position="322"/>
        <end position="541"/>
    </location>
</feature>
<dbReference type="GO" id="GO:0003677">
    <property type="term" value="F:DNA binding"/>
    <property type="evidence" value="ECO:0007669"/>
    <property type="project" value="InterPro"/>
</dbReference>
<proteinExistence type="predicted"/>
<accession>A0A850R587</accession>
<evidence type="ECO:0000259" key="4">
    <source>
        <dbReference type="PROSITE" id="PS50893"/>
    </source>
</evidence>
<feature type="domain" description="ABC transporter" evidence="4">
    <location>
        <begin position="4"/>
        <end position="255"/>
    </location>
</feature>
<dbReference type="FunFam" id="3.40.50.300:FF:000011">
    <property type="entry name" value="Putative ABC transporter ATP-binding component"/>
    <property type="match status" value="1"/>
</dbReference>
<keyword evidence="2 5" id="KW-0067">ATP-binding</keyword>
<evidence type="ECO:0000313" key="5">
    <source>
        <dbReference type="EMBL" id="NVY95762.1"/>
    </source>
</evidence>
<dbReference type="InterPro" id="IPR032781">
    <property type="entry name" value="ABC_tran_Xtn"/>
</dbReference>
<feature type="coiled-coil region" evidence="3">
    <location>
        <begin position="569"/>
        <end position="627"/>
    </location>
</feature>
<name>A0A850R587_9LACO</name>
<dbReference type="PROSITE" id="PS50893">
    <property type="entry name" value="ABC_TRANSPORTER_2"/>
    <property type="match status" value="2"/>
</dbReference>
<dbReference type="Gene3D" id="1.10.287.380">
    <property type="entry name" value="Valyl-tRNA synthetase, C-terminal domain"/>
    <property type="match status" value="1"/>
</dbReference>
<evidence type="ECO:0000256" key="2">
    <source>
        <dbReference type="ARBA" id="ARBA00022840"/>
    </source>
</evidence>
<protein>
    <submittedName>
        <fullName evidence="5">ABC-F family ATP-binding cassette domain-containing protein</fullName>
    </submittedName>
</protein>
<comment type="caution">
    <text evidence="5">The sequence shown here is derived from an EMBL/GenBank/DDBJ whole genome shotgun (WGS) entry which is preliminary data.</text>
</comment>
<dbReference type="PANTHER" id="PTHR42855">
    <property type="entry name" value="ABC TRANSPORTER ATP-BINDING SUBUNIT"/>
    <property type="match status" value="1"/>
</dbReference>
<dbReference type="Gene3D" id="3.40.50.300">
    <property type="entry name" value="P-loop containing nucleotide triphosphate hydrolases"/>
    <property type="match status" value="2"/>
</dbReference>
<dbReference type="GO" id="GO:0005524">
    <property type="term" value="F:ATP binding"/>
    <property type="evidence" value="ECO:0007669"/>
    <property type="project" value="UniProtKB-KW"/>
</dbReference>
<dbReference type="InterPro" id="IPR027417">
    <property type="entry name" value="P-loop_NTPase"/>
</dbReference>
<evidence type="ECO:0000313" key="6">
    <source>
        <dbReference type="Proteomes" id="UP000563523"/>
    </source>
</evidence>
<dbReference type="InterPro" id="IPR003593">
    <property type="entry name" value="AAA+_ATPase"/>
</dbReference>
<dbReference type="Pfam" id="PF00005">
    <property type="entry name" value="ABC_tran"/>
    <property type="match status" value="2"/>
</dbReference>
<dbReference type="GO" id="GO:0016887">
    <property type="term" value="F:ATP hydrolysis activity"/>
    <property type="evidence" value="ECO:0007669"/>
    <property type="project" value="InterPro"/>
</dbReference>
<dbReference type="SUPFAM" id="SSF52540">
    <property type="entry name" value="P-loop containing nucleoside triphosphate hydrolases"/>
    <property type="match status" value="2"/>
</dbReference>
<sequence>MKTLSVENLSQTMGDKTLFDQISFKIQTPDRIGLIGLNGTGKTTLLNCLVDEHYYQTKTITHPRDYQISYLQQNPQLDQSLSVLEAVVQGKEALYATVRQYEQTLKAYGQNPEDSRIADHFFKLQSQMDQVDGWELQSQVETILTKLGIVDFQQQLAQLSGGQQRLVALAQVLLAPADLLILDEPTNHLDEAAIKWLATFLNNYAGAIIFVTHDRYFLNQVANRIWEIDHQKLQEYQGNYEAYVDQKAQNEATLAATQQHQRNLYRQELKWMQAGVQARGTKQNARVDRFHELSQQVQQAAADDQRELTIDIKQQRLGKDVFRLEEAGLEIGGKDLLIDFSLQINAGEHIGVIGGNGVGKSSFLNVLAQRQALSQGKLTVGQTVRIGYYTQHVEGMAPDQRVINYLEAVGQNVENSSGYRLSASQLLEQFLFSSRQQGAFIRDLSGGQQRRLYLLAILIQQPNVLLLDEPTNNLDIQTMTILEDYLNNFRGCVVAVSHDRYFLDKITSNLLVFQGHGQVKRYWGSYSEYLEIAHQEKAKIAKADKTSKSSPATTASKPKKLTYQEQLELKELEPKIEHLEEEQEQLKQRMATEGQDYQKLIADQKELEALEQTLDQVSERWLELSER</sequence>
<reference evidence="5 6" key="1">
    <citation type="submission" date="2020-06" db="EMBL/GenBank/DDBJ databases">
        <authorList>
            <person name="Kang J."/>
        </authorList>
    </citation>
    <scope>NUCLEOTIDE SEQUENCE [LARGE SCALE GENOMIC DNA]</scope>
    <source>
        <strain evidence="5 6">DCY120</strain>
    </source>
</reference>
<dbReference type="SMART" id="SM00382">
    <property type="entry name" value="AAA"/>
    <property type="match status" value="2"/>
</dbReference>
<keyword evidence="1" id="KW-0547">Nucleotide-binding</keyword>
<organism evidence="5 6">
    <name type="scientific">Bombilactobacillus apium</name>
    <dbReference type="NCBI Taxonomy" id="2675299"/>
    <lineage>
        <taxon>Bacteria</taxon>
        <taxon>Bacillati</taxon>
        <taxon>Bacillota</taxon>
        <taxon>Bacilli</taxon>
        <taxon>Lactobacillales</taxon>
        <taxon>Lactobacillaceae</taxon>
        <taxon>Bombilactobacillus</taxon>
    </lineage>
</organism>
<keyword evidence="6" id="KW-1185">Reference proteome</keyword>
<dbReference type="Pfam" id="PF16326">
    <property type="entry name" value="ABC_tran_CTD"/>
    <property type="match status" value="1"/>
</dbReference>
<dbReference type="Pfam" id="PF12848">
    <property type="entry name" value="ABC_tran_Xtn"/>
    <property type="match status" value="1"/>
</dbReference>
<evidence type="ECO:0000256" key="3">
    <source>
        <dbReference type="SAM" id="Coils"/>
    </source>
</evidence>
<dbReference type="InterPro" id="IPR051309">
    <property type="entry name" value="ABCF_ATPase"/>
</dbReference>
<dbReference type="PANTHER" id="PTHR42855:SF1">
    <property type="entry name" value="ABC TRANSPORTER DOMAIN-CONTAINING PROTEIN"/>
    <property type="match status" value="1"/>
</dbReference>
<dbReference type="InterPro" id="IPR017871">
    <property type="entry name" value="ABC_transporter-like_CS"/>
</dbReference>
<dbReference type="PROSITE" id="PS00211">
    <property type="entry name" value="ABC_TRANSPORTER_1"/>
    <property type="match status" value="1"/>
</dbReference>
<keyword evidence="3" id="KW-0175">Coiled coil</keyword>
<dbReference type="AlphaFoldDB" id="A0A850R587"/>
<dbReference type="RefSeq" id="WP_176941933.1">
    <property type="nucleotide sequence ID" value="NZ_JABZEC010000001.1"/>
</dbReference>
<dbReference type="EMBL" id="JABZEC010000001">
    <property type="protein sequence ID" value="NVY95762.1"/>
    <property type="molecule type" value="Genomic_DNA"/>
</dbReference>
<dbReference type="InterPro" id="IPR037118">
    <property type="entry name" value="Val-tRNA_synth_C_sf"/>
</dbReference>
<gene>
    <name evidence="5" type="ORF">HU830_00870</name>
</gene>
<dbReference type="InterPro" id="IPR003439">
    <property type="entry name" value="ABC_transporter-like_ATP-bd"/>
</dbReference>